<evidence type="ECO:0000256" key="1">
    <source>
        <dbReference type="SAM" id="SignalP"/>
    </source>
</evidence>
<feature type="signal peptide" evidence="1">
    <location>
        <begin position="1"/>
        <end position="19"/>
    </location>
</feature>
<dbReference type="PANTHER" id="PTHR22801:SF63">
    <property type="entry name" value="C-TYPE LECTIN DOMAIN-CONTAINING PROTEIN"/>
    <property type="match status" value="1"/>
</dbReference>
<reference evidence="4" key="1">
    <citation type="submission" date="2025-08" db="UniProtKB">
        <authorList>
            <consortium name="RefSeq"/>
        </authorList>
    </citation>
    <scope>IDENTIFICATION</scope>
</reference>
<dbReference type="InterPro" id="IPR016186">
    <property type="entry name" value="C-type_lectin-like/link_sf"/>
</dbReference>
<dbReference type="SUPFAM" id="SSF56436">
    <property type="entry name" value="C-type lectin-like"/>
    <property type="match status" value="1"/>
</dbReference>
<sequence>MYVVKVLGISLAVYLLVWASETCPSAPGGAACCLSGWERWNGSCYIFIPSMAWNEARSACQAWGGVMAAPRSQEENNFLAETADKTGIHWLWLACQNGTENWECGGREAGIFSNWREGEPSYFPVECPAMRTRDNDFGKWNDISCEGKAFHGAACVRRPNQLRSFCLPLGPDGRPLSVCLRSHVVHEFPTTTISRCGSACCGDPLCRSFNIRNTTKGGKICQLSDATRFDDPSKFENDGSFCLYFEV</sequence>
<dbReference type="OrthoDB" id="5964020at2759"/>
<gene>
    <name evidence="4" type="primary">LOC110973882</name>
</gene>
<dbReference type="PROSITE" id="PS50041">
    <property type="entry name" value="C_TYPE_LECTIN_2"/>
    <property type="match status" value="1"/>
</dbReference>
<dbReference type="Gene3D" id="3.10.100.10">
    <property type="entry name" value="Mannose-Binding Protein A, subunit A"/>
    <property type="match status" value="1"/>
</dbReference>
<dbReference type="RefSeq" id="XP_022080774.1">
    <property type="nucleotide sequence ID" value="XM_022225082.1"/>
</dbReference>
<evidence type="ECO:0000259" key="2">
    <source>
        <dbReference type="PROSITE" id="PS50041"/>
    </source>
</evidence>
<dbReference type="InterPro" id="IPR050801">
    <property type="entry name" value="Ca-Dep_Lectins_ImmuneDev"/>
</dbReference>
<dbReference type="PANTHER" id="PTHR22801">
    <property type="entry name" value="LITHOSTATHINE"/>
    <property type="match status" value="1"/>
</dbReference>
<dbReference type="Proteomes" id="UP000694845">
    <property type="component" value="Unplaced"/>
</dbReference>
<evidence type="ECO:0000313" key="4">
    <source>
        <dbReference type="RefSeq" id="XP_022080774.1"/>
    </source>
</evidence>
<dbReference type="CDD" id="cd00037">
    <property type="entry name" value="CLECT"/>
    <property type="match status" value="1"/>
</dbReference>
<feature type="chain" id="PRO_5034939778" evidence="1">
    <location>
        <begin position="20"/>
        <end position="247"/>
    </location>
</feature>
<dbReference type="KEGG" id="aplc:110973882"/>
<evidence type="ECO:0000313" key="3">
    <source>
        <dbReference type="Proteomes" id="UP000694845"/>
    </source>
</evidence>
<dbReference type="SUPFAM" id="SSF57414">
    <property type="entry name" value="Hairpin loop containing domain-like"/>
    <property type="match status" value="1"/>
</dbReference>
<dbReference type="OMA" id="TGIHWLW"/>
<dbReference type="GeneID" id="110973882"/>
<dbReference type="InterPro" id="IPR001304">
    <property type="entry name" value="C-type_lectin-like"/>
</dbReference>
<dbReference type="InterPro" id="IPR016187">
    <property type="entry name" value="CTDL_fold"/>
</dbReference>
<feature type="domain" description="C-type lectin" evidence="2">
    <location>
        <begin position="40"/>
        <end position="146"/>
    </location>
</feature>
<dbReference type="PROSITE" id="PS51257">
    <property type="entry name" value="PROKAR_LIPOPROTEIN"/>
    <property type="match status" value="1"/>
</dbReference>
<protein>
    <submittedName>
        <fullName evidence="4">Perlucin-like protein</fullName>
    </submittedName>
</protein>
<dbReference type="Pfam" id="PF00059">
    <property type="entry name" value="Lectin_C"/>
    <property type="match status" value="1"/>
</dbReference>
<dbReference type="SMART" id="SM00034">
    <property type="entry name" value="CLECT"/>
    <property type="match status" value="1"/>
</dbReference>
<dbReference type="AlphaFoldDB" id="A0A8B7XIZ9"/>
<organism evidence="3 4">
    <name type="scientific">Acanthaster planci</name>
    <name type="common">Crown-of-thorns starfish</name>
    <dbReference type="NCBI Taxonomy" id="133434"/>
    <lineage>
        <taxon>Eukaryota</taxon>
        <taxon>Metazoa</taxon>
        <taxon>Echinodermata</taxon>
        <taxon>Eleutherozoa</taxon>
        <taxon>Asterozoa</taxon>
        <taxon>Asteroidea</taxon>
        <taxon>Valvatacea</taxon>
        <taxon>Valvatida</taxon>
        <taxon>Acanthasteridae</taxon>
        <taxon>Acanthaster</taxon>
    </lineage>
</organism>
<name>A0A8B7XIZ9_ACAPL</name>
<proteinExistence type="predicted"/>
<accession>A0A8B7XIZ9</accession>
<keyword evidence="3" id="KW-1185">Reference proteome</keyword>
<keyword evidence="1" id="KW-0732">Signal</keyword>